<dbReference type="Proteomes" id="UP000525298">
    <property type="component" value="Unassembled WGS sequence"/>
</dbReference>
<sequence>MDPASNRCLAMARVALGAAIFLALAAAAAPALAQNPEVRTTCNIHQGPCSAELAGRNVELDISPKPVKAMEELEFRVTISGDRLSAAPYIDLGMPAMKMGPNRVEMVQQKENTWTGKGVIVRCPSGKTTWFARVTLPETGTAEFVFDVVY</sequence>
<comment type="caution">
    <text evidence="2">The sequence shown here is derived from an EMBL/GenBank/DDBJ whole genome shotgun (WGS) entry which is preliminary data.</text>
</comment>
<proteinExistence type="predicted"/>
<keyword evidence="3" id="KW-1185">Reference proteome</keyword>
<gene>
    <name evidence="2" type="ORF">HNR65_001374</name>
</gene>
<evidence type="ECO:0000313" key="3">
    <source>
        <dbReference type="Proteomes" id="UP000525298"/>
    </source>
</evidence>
<dbReference type="EMBL" id="JACDUS010000003">
    <property type="protein sequence ID" value="MBA2881048.1"/>
    <property type="molecule type" value="Genomic_DNA"/>
</dbReference>
<accession>A0A7W0C8D0</accession>
<feature type="chain" id="PRO_5030667992" description="YtkA-like domain-containing protein" evidence="1">
    <location>
        <begin position="34"/>
        <end position="150"/>
    </location>
</feature>
<name>A0A7W0C8D0_9BACT</name>
<keyword evidence="1" id="KW-0732">Signal</keyword>
<feature type="signal peptide" evidence="1">
    <location>
        <begin position="1"/>
        <end position="33"/>
    </location>
</feature>
<evidence type="ECO:0000256" key="1">
    <source>
        <dbReference type="SAM" id="SignalP"/>
    </source>
</evidence>
<protein>
    <recommendedName>
        <fullName evidence="4">YtkA-like domain-containing protein</fullName>
    </recommendedName>
</protein>
<dbReference type="AlphaFoldDB" id="A0A7W0C8D0"/>
<evidence type="ECO:0000313" key="2">
    <source>
        <dbReference type="EMBL" id="MBA2881048.1"/>
    </source>
</evidence>
<organism evidence="2 3">
    <name type="scientific">Desulfosalsimonas propionicica</name>
    <dbReference type="NCBI Taxonomy" id="332175"/>
    <lineage>
        <taxon>Bacteria</taxon>
        <taxon>Pseudomonadati</taxon>
        <taxon>Thermodesulfobacteriota</taxon>
        <taxon>Desulfobacteria</taxon>
        <taxon>Desulfobacterales</taxon>
        <taxon>Desulfosalsimonadaceae</taxon>
        <taxon>Desulfosalsimonas</taxon>
    </lineage>
</organism>
<evidence type="ECO:0008006" key="4">
    <source>
        <dbReference type="Google" id="ProtNLM"/>
    </source>
</evidence>
<dbReference type="RefSeq" id="WP_181550708.1">
    <property type="nucleotide sequence ID" value="NZ_JACDUS010000003.1"/>
</dbReference>
<reference evidence="2 3" key="1">
    <citation type="submission" date="2020-07" db="EMBL/GenBank/DDBJ databases">
        <title>Genomic Encyclopedia of Type Strains, Phase IV (KMG-IV): sequencing the most valuable type-strain genomes for metagenomic binning, comparative biology and taxonomic classification.</title>
        <authorList>
            <person name="Goeker M."/>
        </authorList>
    </citation>
    <scope>NUCLEOTIDE SEQUENCE [LARGE SCALE GENOMIC DNA]</scope>
    <source>
        <strain evidence="2 3">DSM 17721</strain>
    </source>
</reference>